<dbReference type="AlphaFoldDB" id="A0A921RY67"/>
<reference evidence="3" key="1">
    <citation type="journal article" date="2019" name="BMC Genomics">
        <title>A new reference genome for Sorghum bicolor reveals high levels of sequence similarity between sweet and grain genotypes: implications for the genetics of sugar metabolism.</title>
        <authorList>
            <person name="Cooper E.A."/>
            <person name="Brenton Z.W."/>
            <person name="Flinn B.S."/>
            <person name="Jenkins J."/>
            <person name="Shu S."/>
            <person name="Flowers D."/>
            <person name="Luo F."/>
            <person name="Wang Y."/>
            <person name="Xia P."/>
            <person name="Barry K."/>
            <person name="Daum C."/>
            <person name="Lipzen A."/>
            <person name="Yoshinaga Y."/>
            <person name="Schmutz J."/>
            <person name="Saski C."/>
            <person name="Vermerris W."/>
            <person name="Kresovich S."/>
        </authorList>
    </citation>
    <scope>NUCLEOTIDE SEQUENCE</scope>
</reference>
<comment type="caution">
    <text evidence="3">The sequence shown here is derived from an EMBL/GenBank/DDBJ whole genome shotgun (WGS) entry which is preliminary data.</text>
</comment>
<dbReference type="EMBL" id="CM027680">
    <property type="protein sequence ID" value="KAG0548744.1"/>
    <property type="molecule type" value="Genomic_DNA"/>
</dbReference>
<feature type="chain" id="PRO_5036928089" evidence="2">
    <location>
        <begin position="23"/>
        <end position="153"/>
    </location>
</feature>
<evidence type="ECO:0000313" key="3">
    <source>
        <dbReference type="EMBL" id="KAG0548744.1"/>
    </source>
</evidence>
<gene>
    <name evidence="3" type="ORF">BDA96_01G193600</name>
</gene>
<evidence type="ECO:0000256" key="1">
    <source>
        <dbReference type="SAM" id="MobiDB-lite"/>
    </source>
</evidence>
<feature type="compositionally biased region" description="Pro residues" evidence="1">
    <location>
        <begin position="115"/>
        <end position="126"/>
    </location>
</feature>
<protein>
    <submittedName>
        <fullName evidence="3">Uncharacterized protein</fullName>
    </submittedName>
</protein>
<accession>A0A921RY67</accession>
<feature type="compositionally biased region" description="Low complexity" evidence="1">
    <location>
        <begin position="105"/>
        <end position="114"/>
    </location>
</feature>
<proteinExistence type="predicted"/>
<evidence type="ECO:0000313" key="4">
    <source>
        <dbReference type="Proteomes" id="UP000807115"/>
    </source>
</evidence>
<evidence type="ECO:0000256" key="2">
    <source>
        <dbReference type="SAM" id="SignalP"/>
    </source>
</evidence>
<sequence>MEKLFFFFFRFWPAWPCSPAAGRLLPPARAAADPPAAQPAPQQLTTGARVPAAAPARSRGRWATSPEQSHLRRVLPVYRLPIRHPPTPATRMTTAAGRDAHRSSPLLPQAAATPQAPPPADVPAPLPRRHRGRDEDPERPPTAASCSYGSCSP</sequence>
<keyword evidence="2" id="KW-0732">Signal</keyword>
<name>A0A921RY67_SORBI</name>
<feature type="compositionally biased region" description="Low complexity" evidence="1">
    <location>
        <begin position="29"/>
        <end position="63"/>
    </location>
</feature>
<dbReference type="Proteomes" id="UP000807115">
    <property type="component" value="Chromosome 1"/>
</dbReference>
<reference evidence="3" key="2">
    <citation type="submission" date="2020-10" db="EMBL/GenBank/DDBJ databases">
        <authorList>
            <person name="Cooper E.A."/>
            <person name="Brenton Z.W."/>
            <person name="Flinn B.S."/>
            <person name="Jenkins J."/>
            <person name="Shu S."/>
            <person name="Flowers D."/>
            <person name="Luo F."/>
            <person name="Wang Y."/>
            <person name="Xia P."/>
            <person name="Barry K."/>
            <person name="Daum C."/>
            <person name="Lipzen A."/>
            <person name="Yoshinaga Y."/>
            <person name="Schmutz J."/>
            <person name="Saski C."/>
            <person name="Vermerris W."/>
            <person name="Kresovich S."/>
        </authorList>
    </citation>
    <scope>NUCLEOTIDE SEQUENCE</scope>
</reference>
<feature type="compositionally biased region" description="Polar residues" evidence="1">
    <location>
        <begin position="144"/>
        <end position="153"/>
    </location>
</feature>
<organism evidence="3 4">
    <name type="scientific">Sorghum bicolor</name>
    <name type="common">Sorghum</name>
    <name type="synonym">Sorghum vulgare</name>
    <dbReference type="NCBI Taxonomy" id="4558"/>
    <lineage>
        <taxon>Eukaryota</taxon>
        <taxon>Viridiplantae</taxon>
        <taxon>Streptophyta</taxon>
        <taxon>Embryophyta</taxon>
        <taxon>Tracheophyta</taxon>
        <taxon>Spermatophyta</taxon>
        <taxon>Magnoliopsida</taxon>
        <taxon>Liliopsida</taxon>
        <taxon>Poales</taxon>
        <taxon>Poaceae</taxon>
        <taxon>PACMAD clade</taxon>
        <taxon>Panicoideae</taxon>
        <taxon>Andropogonodae</taxon>
        <taxon>Andropogoneae</taxon>
        <taxon>Sorghinae</taxon>
        <taxon>Sorghum</taxon>
    </lineage>
</organism>
<feature type="signal peptide" evidence="2">
    <location>
        <begin position="1"/>
        <end position="22"/>
    </location>
</feature>
<feature type="region of interest" description="Disordered" evidence="1">
    <location>
        <begin position="29"/>
        <end position="153"/>
    </location>
</feature>